<feature type="region of interest" description="Disordered" evidence="1">
    <location>
        <begin position="398"/>
        <end position="422"/>
    </location>
</feature>
<feature type="compositionally biased region" description="Polar residues" evidence="1">
    <location>
        <begin position="108"/>
        <end position="122"/>
    </location>
</feature>
<reference evidence="2 3" key="1">
    <citation type="submission" date="2016-10" db="EMBL/GenBank/DDBJ databases">
        <title>Genome sequence of the basidiomycete white-rot fungus Trametes pubescens.</title>
        <authorList>
            <person name="Makela M.R."/>
            <person name="Granchi Z."/>
            <person name="Peng M."/>
            <person name="De Vries R.P."/>
            <person name="Grigoriev I."/>
            <person name="Riley R."/>
            <person name="Hilden K."/>
        </authorList>
    </citation>
    <scope>NUCLEOTIDE SEQUENCE [LARGE SCALE GENOMIC DNA]</scope>
    <source>
        <strain evidence="2 3">FBCC735</strain>
    </source>
</reference>
<feature type="compositionally biased region" description="Low complexity" evidence="1">
    <location>
        <begin position="123"/>
        <end position="136"/>
    </location>
</feature>
<dbReference type="Proteomes" id="UP000184267">
    <property type="component" value="Unassembled WGS sequence"/>
</dbReference>
<gene>
    <name evidence="2" type="ORF">TRAPUB_3196</name>
</gene>
<dbReference type="AlphaFoldDB" id="A0A1M2VEG9"/>
<evidence type="ECO:0000313" key="2">
    <source>
        <dbReference type="EMBL" id="OJT06009.1"/>
    </source>
</evidence>
<evidence type="ECO:0000313" key="3">
    <source>
        <dbReference type="Proteomes" id="UP000184267"/>
    </source>
</evidence>
<dbReference type="OMA" id="NGCESKL"/>
<feature type="compositionally biased region" description="Polar residues" evidence="1">
    <location>
        <begin position="369"/>
        <end position="378"/>
    </location>
</feature>
<dbReference type="OrthoDB" id="2646875at2759"/>
<name>A0A1M2VEG9_TRAPU</name>
<protein>
    <submittedName>
        <fullName evidence="2">Uncharacterized protein</fullName>
    </submittedName>
</protein>
<feature type="region of interest" description="Disordered" evidence="1">
    <location>
        <begin position="294"/>
        <end position="382"/>
    </location>
</feature>
<feature type="compositionally biased region" description="Basic and acidic residues" evidence="1">
    <location>
        <begin position="350"/>
        <end position="359"/>
    </location>
</feature>
<accession>A0A1M2VEG9</accession>
<organism evidence="2 3">
    <name type="scientific">Trametes pubescens</name>
    <name type="common">White-rot fungus</name>
    <dbReference type="NCBI Taxonomy" id="154538"/>
    <lineage>
        <taxon>Eukaryota</taxon>
        <taxon>Fungi</taxon>
        <taxon>Dikarya</taxon>
        <taxon>Basidiomycota</taxon>
        <taxon>Agaricomycotina</taxon>
        <taxon>Agaricomycetes</taxon>
        <taxon>Polyporales</taxon>
        <taxon>Polyporaceae</taxon>
        <taxon>Trametes</taxon>
    </lineage>
</organism>
<dbReference type="STRING" id="154538.A0A1M2VEG9"/>
<dbReference type="EMBL" id="MNAD01001364">
    <property type="protein sequence ID" value="OJT06009.1"/>
    <property type="molecule type" value="Genomic_DNA"/>
</dbReference>
<evidence type="ECO:0000256" key="1">
    <source>
        <dbReference type="SAM" id="MobiDB-lite"/>
    </source>
</evidence>
<proteinExistence type="predicted"/>
<feature type="compositionally biased region" description="Basic residues" evidence="1">
    <location>
        <begin position="328"/>
        <end position="337"/>
    </location>
</feature>
<comment type="caution">
    <text evidence="2">The sequence shown here is derived from an EMBL/GenBank/DDBJ whole genome shotgun (WGS) entry which is preliminary data.</text>
</comment>
<sequence>MPGSIKLTMDVVDIIVQTLPQVMSPEDARFKKCFDLATRYSLSNNCNEQSAGEALLWQLEARVPPAPSAQETAAPIAQETESPFSQDFLDFFHGIGCALPVVPAAEYSDSTPSLSTGSTPNESPALATPSAPSPLLFQPSSFHNHDGHQPHGHSGTVASPEVVNVPALPCSILPALELKGPVFDHEDKRTVPKNRMVTCEWDGCGEQVHYSHIWLHIAGKKNGAVHISGKHIERGGKYARCQWDNCTNEAPMLFDSLRRHIEGIHLHLSIECARCGTKKREDAYRRFHGLARNCDRPKVTKPPLPSSPRATTSVDPAPALQSVVGPIRPKRARASRKKAQEAVAYPSSTDSRHGRRAEQRSTGIRPRSVTDTSSSSHGHMSMPAFFPFDPVEAPFRAPQQGHSIPRQAPHSAPAFVQGSSTGRHTATNAYAAPVAPAPAPPMYNYTSTGSDHALERSFSQYFDQPTAGPSYFQMDPPAPLPTGRAPLQDLAPSQGTASVGGQGAWMGQSNFPHVEFPTAPEANPMPQYTSDPFKSDFDSYPMWPASDAENQPPYFGAPY</sequence>
<keyword evidence="3" id="KW-1185">Reference proteome</keyword>
<feature type="region of interest" description="Disordered" evidence="1">
    <location>
        <begin position="108"/>
        <end position="159"/>
    </location>
</feature>